<reference evidence="5" key="1">
    <citation type="submission" date="2012-02" db="EMBL/GenBank/DDBJ databases">
        <title>The complete genome of Frateuria aurantia DSM 6220.</title>
        <authorList>
            <consortium name="US DOE Joint Genome Institute (JGI-PGF)"/>
            <person name="Lucas S."/>
            <person name="Copeland A."/>
            <person name="Lapidus A."/>
            <person name="Glavina del Rio T."/>
            <person name="Dalin E."/>
            <person name="Tice H."/>
            <person name="Bruce D."/>
            <person name="Goodwin L."/>
            <person name="Pitluck S."/>
            <person name="Peters L."/>
            <person name="Ovchinnikova G."/>
            <person name="Teshima H."/>
            <person name="Kyrpides N."/>
            <person name="Mavromatis K."/>
            <person name="Ivanova N."/>
            <person name="Brettin T."/>
            <person name="Detter J.C."/>
            <person name="Han C."/>
            <person name="Larimer F."/>
            <person name="Land M."/>
            <person name="Hauser L."/>
            <person name="Markowitz V."/>
            <person name="Cheng J.-F."/>
            <person name="Hugenholtz P."/>
            <person name="Woyke T."/>
            <person name="Wu D."/>
            <person name="Brambilla E."/>
            <person name="Klenk H.-P."/>
            <person name="Eisen J.A."/>
        </authorList>
    </citation>
    <scope>NUCLEOTIDE SEQUENCE</scope>
    <source>
        <strain evidence="5">DSM 6220</strain>
    </source>
</reference>
<dbReference type="RefSeq" id="WP_014402994.1">
    <property type="nucleotide sequence ID" value="NC_017033.1"/>
</dbReference>
<keyword evidence="6" id="KW-1185">Reference proteome</keyword>
<dbReference type="InterPro" id="IPR029058">
    <property type="entry name" value="AB_hydrolase_fold"/>
</dbReference>
<proteinExistence type="inferred from homology"/>
<dbReference type="HOGENOM" id="CLU_049413_5_3_6"/>
<dbReference type="InterPro" id="IPR050565">
    <property type="entry name" value="LYPA1-2/EST-like"/>
</dbReference>
<sequence length="250" mass="26912">MRPVFRDFLRVGMMAATLALSGLLTAPAVAAGPAVVGAPLVSVVRTPSGGSTGKPLYVALHGLGSDENDLLELAPLLPKDVVFASLRAPYTLAPGHYAWFASRHVGDRLDGDPAQIQASEKAILRSVDALIAKYHVDPHRVVVFGFSQGAIMSYDLALAEPLKFEGIGILSGALFDSVKARLGAAHEKLPTHVFVGHGLADPRIPPTYAREAADWWTTHGAEVQLHLYPGMQHEVGEQEIRDFSQWLQQQ</sequence>
<dbReference type="PANTHER" id="PTHR10655">
    <property type="entry name" value="LYSOPHOSPHOLIPASE-RELATED"/>
    <property type="match status" value="1"/>
</dbReference>
<evidence type="ECO:0000256" key="2">
    <source>
        <dbReference type="ARBA" id="ARBA00022801"/>
    </source>
</evidence>
<evidence type="ECO:0000256" key="3">
    <source>
        <dbReference type="SAM" id="SignalP"/>
    </source>
</evidence>
<organism evidence="5 6">
    <name type="scientific">Frateuria aurantia (strain ATCC 33424 / DSM 6220 / KCTC 2777 / LMG 1558 / NBRC 3245 / NCIMB 13370)</name>
    <name type="common">Acetobacter aurantius</name>
    <dbReference type="NCBI Taxonomy" id="767434"/>
    <lineage>
        <taxon>Bacteria</taxon>
        <taxon>Pseudomonadati</taxon>
        <taxon>Pseudomonadota</taxon>
        <taxon>Gammaproteobacteria</taxon>
        <taxon>Lysobacterales</taxon>
        <taxon>Rhodanobacteraceae</taxon>
        <taxon>Frateuria</taxon>
    </lineage>
</organism>
<dbReference type="KEGG" id="fau:Fraau_1570"/>
<dbReference type="STRING" id="767434.Fraau_1570"/>
<keyword evidence="2" id="KW-0378">Hydrolase</keyword>
<keyword evidence="3" id="KW-0732">Signal</keyword>
<dbReference type="Proteomes" id="UP000005234">
    <property type="component" value="Chromosome"/>
</dbReference>
<accession>H8L6K0</accession>
<evidence type="ECO:0000256" key="1">
    <source>
        <dbReference type="ARBA" id="ARBA00006499"/>
    </source>
</evidence>
<feature type="domain" description="Phospholipase/carboxylesterase/thioesterase" evidence="4">
    <location>
        <begin position="54"/>
        <end position="248"/>
    </location>
</feature>
<dbReference type="Pfam" id="PF02230">
    <property type="entry name" value="Abhydrolase_2"/>
    <property type="match status" value="1"/>
</dbReference>
<dbReference type="PANTHER" id="PTHR10655:SF17">
    <property type="entry name" value="LYSOPHOSPHOLIPASE-LIKE PROTEIN 1"/>
    <property type="match status" value="1"/>
</dbReference>
<feature type="signal peptide" evidence="3">
    <location>
        <begin position="1"/>
        <end position="30"/>
    </location>
</feature>
<dbReference type="GO" id="GO:0016787">
    <property type="term" value="F:hydrolase activity"/>
    <property type="evidence" value="ECO:0007669"/>
    <property type="project" value="UniProtKB-KW"/>
</dbReference>
<dbReference type="SUPFAM" id="SSF53474">
    <property type="entry name" value="alpha/beta-Hydrolases"/>
    <property type="match status" value="1"/>
</dbReference>
<feature type="chain" id="PRO_5003613703" evidence="3">
    <location>
        <begin position="31"/>
        <end position="250"/>
    </location>
</feature>
<dbReference type="EMBL" id="CP003350">
    <property type="protein sequence ID" value="AFC85989.1"/>
    <property type="molecule type" value="Genomic_DNA"/>
</dbReference>
<dbReference type="eggNOG" id="COG0400">
    <property type="taxonomic scope" value="Bacteria"/>
</dbReference>
<comment type="similarity">
    <text evidence="1">Belongs to the AB hydrolase superfamily. AB hydrolase 2 family.</text>
</comment>
<evidence type="ECO:0000313" key="5">
    <source>
        <dbReference type="EMBL" id="AFC85989.1"/>
    </source>
</evidence>
<dbReference type="AlphaFoldDB" id="H8L6K0"/>
<dbReference type="InterPro" id="IPR003140">
    <property type="entry name" value="PLipase/COase/thioEstase"/>
</dbReference>
<name>H8L6K0_FRAAD</name>
<protein>
    <submittedName>
        <fullName evidence="5">Putative esterase</fullName>
    </submittedName>
</protein>
<dbReference type="Gene3D" id="3.40.50.1820">
    <property type="entry name" value="alpha/beta hydrolase"/>
    <property type="match status" value="1"/>
</dbReference>
<evidence type="ECO:0000259" key="4">
    <source>
        <dbReference type="Pfam" id="PF02230"/>
    </source>
</evidence>
<evidence type="ECO:0000313" key="6">
    <source>
        <dbReference type="Proteomes" id="UP000005234"/>
    </source>
</evidence>
<gene>
    <name evidence="5" type="ordered locus">Fraau_1570</name>
</gene>